<dbReference type="KEGG" id="jcu:105642074"/>
<feature type="coiled-coil region" evidence="1">
    <location>
        <begin position="187"/>
        <end position="214"/>
    </location>
</feature>
<evidence type="ECO:0000313" key="4">
    <source>
        <dbReference type="Proteomes" id="UP000027138"/>
    </source>
</evidence>
<organism evidence="3 4">
    <name type="scientific">Jatropha curcas</name>
    <name type="common">Barbados nut</name>
    <dbReference type="NCBI Taxonomy" id="180498"/>
    <lineage>
        <taxon>Eukaryota</taxon>
        <taxon>Viridiplantae</taxon>
        <taxon>Streptophyta</taxon>
        <taxon>Embryophyta</taxon>
        <taxon>Tracheophyta</taxon>
        <taxon>Spermatophyta</taxon>
        <taxon>Magnoliopsida</taxon>
        <taxon>eudicotyledons</taxon>
        <taxon>Gunneridae</taxon>
        <taxon>Pentapetalae</taxon>
        <taxon>rosids</taxon>
        <taxon>fabids</taxon>
        <taxon>Malpighiales</taxon>
        <taxon>Euphorbiaceae</taxon>
        <taxon>Crotonoideae</taxon>
        <taxon>Jatropheae</taxon>
        <taxon>Jatropha</taxon>
    </lineage>
</organism>
<name>A0A067LDT5_JATCU</name>
<evidence type="ECO:0000256" key="1">
    <source>
        <dbReference type="SAM" id="Coils"/>
    </source>
</evidence>
<sequence>MALPDPAMHSQRSSTPALSSPRSTSSFHSTPKIPKTKMAVYKLESDTIFLRCSDKVRIDIYELAAATAAASSSVIKTTDWKYLTTVGPDLEYDSVEIFGVEISGLAFNNLAAELCNFRLIVNREGYCYFNIGAIVDPSFGVNYYRLNDLFCWSKYGIKQEITSIWNRGDIISGGEPLINFETQYRTLKIFELELELSKEEIASLKIELESCQNGNSRVLAPPPRQPLPPPPPIRFHVLSSPLPCQFNVSWILRKFNVVDEDVTGLFPRTVSVYVSDGGFDGENWRFMRGEENNRTYMVGFYGGELGQVEFYENVVNVPYNRGVTLLSDVYFFVALIAGIGFRYKDKYNRP</sequence>
<dbReference type="EMBL" id="KK914232">
    <property type="protein sequence ID" value="KDP45403.1"/>
    <property type="molecule type" value="Genomic_DNA"/>
</dbReference>
<keyword evidence="4" id="KW-1185">Reference proteome</keyword>
<keyword evidence="1" id="KW-0175">Coiled coil</keyword>
<gene>
    <name evidence="3" type="ORF">JCGZ_09652</name>
</gene>
<evidence type="ECO:0000313" key="3">
    <source>
        <dbReference type="EMBL" id="KDP45403.1"/>
    </source>
</evidence>
<accession>A0A067LDT5</accession>
<evidence type="ECO:0000256" key="2">
    <source>
        <dbReference type="SAM" id="MobiDB-lite"/>
    </source>
</evidence>
<dbReference type="AlphaFoldDB" id="A0A067LDT5"/>
<feature type="compositionally biased region" description="Low complexity" evidence="2">
    <location>
        <begin position="19"/>
        <end position="31"/>
    </location>
</feature>
<protein>
    <submittedName>
        <fullName evidence="3">Uncharacterized protein</fullName>
    </submittedName>
</protein>
<reference evidence="3 4" key="1">
    <citation type="journal article" date="2014" name="PLoS ONE">
        <title>Global Analysis of Gene Expression Profiles in Physic Nut (Jatropha curcas L.) Seedlings Exposed to Salt Stress.</title>
        <authorList>
            <person name="Zhang L."/>
            <person name="Zhang C."/>
            <person name="Wu P."/>
            <person name="Chen Y."/>
            <person name="Li M."/>
            <person name="Jiang H."/>
            <person name="Wu G."/>
        </authorList>
    </citation>
    <scope>NUCLEOTIDE SEQUENCE [LARGE SCALE GENOMIC DNA]</scope>
    <source>
        <strain evidence="4">cv. GZQX0401</strain>
        <tissue evidence="3">Young leaves</tissue>
    </source>
</reference>
<proteinExistence type="predicted"/>
<dbReference type="OrthoDB" id="850377at2759"/>
<dbReference type="Proteomes" id="UP000027138">
    <property type="component" value="Unassembled WGS sequence"/>
</dbReference>
<feature type="region of interest" description="Disordered" evidence="2">
    <location>
        <begin position="1"/>
        <end position="31"/>
    </location>
</feature>